<dbReference type="PANTHER" id="PTHR24559">
    <property type="entry name" value="TRANSPOSON TY3-I GAG-POL POLYPROTEIN"/>
    <property type="match status" value="1"/>
</dbReference>
<dbReference type="STRING" id="157652.A0A371HB99"/>
<accession>A0A371HB99</accession>
<reference evidence="2" key="1">
    <citation type="submission" date="2018-05" db="EMBL/GenBank/DDBJ databases">
        <title>Draft genome of Mucuna pruriens seed.</title>
        <authorList>
            <person name="Nnadi N.E."/>
            <person name="Vos R."/>
            <person name="Hasami M.H."/>
            <person name="Devisetty U.K."/>
            <person name="Aguiy J.C."/>
        </authorList>
    </citation>
    <scope>NUCLEOTIDE SEQUENCE [LARGE SCALE GENOMIC DNA]</scope>
    <source>
        <strain evidence="2">JCA_2017</strain>
    </source>
</reference>
<keyword evidence="3" id="KW-1185">Reference proteome</keyword>
<evidence type="ECO:0000313" key="2">
    <source>
        <dbReference type="EMBL" id="RDY00079.1"/>
    </source>
</evidence>
<dbReference type="InterPro" id="IPR053134">
    <property type="entry name" value="RNA-dir_DNA_polymerase"/>
</dbReference>
<dbReference type="AlphaFoldDB" id="A0A371HB99"/>
<dbReference type="InterPro" id="IPR000477">
    <property type="entry name" value="RT_dom"/>
</dbReference>
<comment type="caution">
    <text evidence="2">The sequence shown here is derived from an EMBL/GenBank/DDBJ whole genome shotgun (WGS) entry which is preliminary data.</text>
</comment>
<sequence length="104" mass="12223">MPFEVMNAPTISMDYINRTFHLFLDKFIIVFINDILFYSHGCKEHEVHLNFVFRILKEKKLYAKLSRCRLKTATEIKSFVGLVGYYGRFIEGFLKIATALNHLS</sequence>
<dbReference type="SUPFAM" id="SSF56672">
    <property type="entry name" value="DNA/RNA polymerases"/>
    <property type="match status" value="1"/>
</dbReference>
<protein>
    <recommendedName>
        <fullName evidence="1">Reverse transcriptase domain-containing protein</fullName>
    </recommendedName>
</protein>
<feature type="non-terminal residue" evidence="2">
    <location>
        <position position="1"/>
    </location>
</feature>
<name>A0A371HB99_MUCPR</name>
<organism evidence="2 3">
    <name type="scientific">Mucuna pruriens</name>
    <name type="common">Velvet bean</name>
    <name type="synonym">Dolichos pruriens</name>
    <dbReference type="NCBI Taxonomy" id="157652"/>
    <lineage>
        <taxon>Eukaryota</taxon>
        <taxon>Viridiplantae</taxon>
        <taxon>Streptophyta</taxon>
        <taxon>Embryophyta</taxon>
        <taxon>Tracheophyta</taxon>
        <taxon>Spermatophyta</taxon>
        <taxon>Magnoliopsida</taxon>
        <taxon>eudicotyledons</taxon>
        <taxon>Gunneridae</taxon>
        <taxon>Pentapetalae</taxon>
        <taxon>rosids</taxon>
        <taxon>fabids</taxon>
        <taxon>Fabales</taxon>
        <taxon>Fabaceae</taxon>
        <taxon>Papilionoideae</taxon>
        <taxon>50 kb inversion clade</taxon>
        <taxon>NPAAA clade</taxon>
        <taxon>indigoferoid/millettioid clade</taxon>
        <taxon>Phaseoleae</taxon>
        <taxon>Mucuna</taxon>
    </lineage>
</organism>
<evidence type="ECO:0000313" key="3">
    <source>
        <dbReference type="Proteomes" id="UP000257109"/>
    </source>
</evidence>
<gene>
    <name evidence="2" type="ORF">CR513_16785</name>
</gene>
<dbReference type="Proteomes" id="UP000257109">
    <property type="component" value="Unassembled WGS sequence"/>
</dbReference>
<dbReference type="InterPro" id="IPR043128">
    <property type="entry name" value="Rev_trsase/Diguanyl_cyclase"/>
</dbReference>
<dbReference type="OrthoDB" id="415724at2759"/>
<dbReference type="Pfam" id="PF00078">
    <property type="entry name" value="RVT_1"/>
    <property type="match status" value="1"/>
</dbReference>
<dbReference type="Gene3D" id="3.30.70.270">
    <property type="match status" value="1"/>
</dbReference>
<feature type="domain" description="Reverse transcriptase" evidence="1">
    <location>
        <begin position="2"/>
        <end position="75"/>
    </location>
</feature>
<evidence type="ECO:0000259" key="1">
    <source>
        <dbReference type="Pfam" id="PF00078"/>
    </source>
</evidence>
<dbReference type="PANTHER" id="PTHR24559:SF444">
    <property type="entry name" value="REVERSE TRANSCRIPTASE DOMAIN-CONTAINING PROTEIN"/>
    <property type="match status" value="1"/>
</dbReference>
<proteinExistence type="predicted"/>
<dbReference type="InterPro" id="IPR043502">
    <property type="entry name" value="DNA/RNA_pol_sf"/>
</dbReference>
<dbReference type="EMBL" id="QJKJ01003076">
    <property type="protein sequence ID" value="RDY00079.1"/>
    <property type="molecule type" value="Genomic_DNA"/>
</dbReference>